<feature type="region of interest" description="Disordered" evidence="1">
    <location>
        <begin position="99"/>
        <end position="142"/>
    </location>
</feature>
<feature type="region of interest" description="Disordered" evidence="1">
    <location>
        <begin position="1"/>
        <end position="62"/>
    </location>
</feature>
<name>A0A511D2L4_9PSEU</name>
<dbReference type="EMBL" id="BJVI01000030">
    <property type="protein sequence ID" value="GEL19022.1"/>
    <property type="molecule type" value="Genomic_DNA"/>
</dbReference>
<dbReference type="AlphaFoldDB" id="A0A511D2L4"/>
<evidence type="ECO:0000313" key="2">
    <source>
        <dbReference type="EMBL" id="GEL19022.1"/>
    </source>
</evidence>
<keyword evidence="3" id="KW-1185">Reference proteome</keyword>
<sequence>MPGCAAVPASGRPAGPDEDPQAAVARARAHVMGGHGPGASTSETGRYQRERPTLGPLPAPLERERVHLQGVRFRSRTQPGIDPDVIENQVDRWREIWTSGRHVDPRPAAVERPSDSGLPGRSAPGGGYPRHRPPTAPDGPLRDLLAGALAGAVLGILYGRRR</sequence>
<proteinExistence type="predicted"/>
<reference evidence="2 3" key="1">
    <citation type="submission" date="2019-07" db="EMBL/GenBank/DDBJ databases">
        <title>Whole genome shotgun sequence of Pseudonocardia asaccharolytica NBRC 16224.</title>
        <authorList>
            <person name="Hosoyama A."/>
            <person name="Uohara A."/>
            <person name="Ohji S."/>
            <person name="Ichikawa N."/>
        </authorList>
    </citation>
    <scope>NUCLEOTIDE SEQUENCE [LARGE SCALE GENOMIC DNA]</scope>
    <source>
        <strain evidence="2 3">NBRC 16224</strain>
    </source>
</reference>
<comment type="caution">
    <text evidence="2">The sequence shown here is derived from an EMBL/GenBank/DDBJ whole genome shotgun (WGS) entry which is preliminary data.</text>
</comment>
<dbReference type="STRING" id="1123024.GCA_000423625_04209"/>
<accession>A0A511D2L4</accession>
<organism evidence="2 3">
    <name type="scientific">Pseudonocardia asaccharolytica DSM 44247 = NBRC 16224</name>
    <dbReference type="NCBI Taxonomy" id="1123024"/>
    <lineage>
        <taxon>Bacteria</taxon>
        <taxon>Bacillati</taxon>
        <taxon>Actinomycetota</taxon>
        <taxon>Actinomycetes</taxon>
        <taxon>Pseudonocardiales</taxon>
        <taxon>Pseudonocardiaceae</taxon>
        <taxon>Pseudonocardia</taxon>
    </lineage>
</organism>
<evidence type="ECO:0000313" key="3">
    <source>
        <dbReference type="Proteomes" id="UP000321328"/>
    </source>
</evidence>
<dbReference type="Proteomes" id="UP000321328">
    <property type="component" value="Unassembled WGS sequence"/>
</dbReference>
<protein>
    <submittedName>
        <fullName evidence="2">Uncharacterized protein</fullName>
    </submittedName>
</protein>
<gene>
    <name evidence="2" type="ORF">PA7_28590</name>
</gene>
<evidence type="ECO:0000256" key="1">
    <source>
        <dbReference type="SAM" id="MobiDB-lite"/>
    </source>
</evidence>